<keyword evidence="5 7" id="KW-0233">DNA recombination</keyword>
<feature type="zinc finger region" description="C4-type" evidence="7">
    <location>
        <begin position="59"/>
        <end position="74"/>
    </location>
</feature>
<keyword evidence="6 7" id="KW-0234">DNA repair</keyword>
<evidence type="ECO:0000256" key="2">
    <source>
        <dbReference type="ARBA" id="ARBA00022763"/>
    </source>
</evidence>
<dbReference type="RefSeq" id="WP_344806433.1">
    <property type="nucleotide sequence ID" value="NZ_BAABBO010000010.1"/>
</dbReference>
<keyword evidence="10" id="KW-1185">Reference proteome</keyword>
<proteinExistence type="inferred from homology"/>
<dbReference type="SMART" id="SM00493">
    <property type="entry name" value="TOPRIM"/>
    <property type="match status" value="1"/>
</dbReference>
<keyword evidence="3 7" id="KW-0863">Zinc-finger</keyword>
<dbReference type="Proteomes" id="UP001501337">
    <property type="component" value="Unassembled WGS sequence"/>
</dbReference>
<organism evidence="9 10">
    <name type="scientific">Allohahella marinimesophila</name>
    <dbReference type="NCBI Taxonomy" id="1054972"/>
    <lineage>
        <taxon>Bacteria</taxon>
        <taxon>Pseudomonadati</taxon>
        <taxon>Pseudomonadota</taxon>
        <taxon>Gammaproteobacteria</taxon>
        <taxon>Oceanospirillales</taxon>
        <taxon>Hahellaceae</taxon>
        <taxon>Allohahella</taxon>
    </lineage>
</organism>
<evidence type="ECO:0000256" key="7">
    <source>
        <dbReference type="HAMAP-Rule" id="MF_00017"/>
    </source>
</evidence>
<dbReference type="EMBL" id="BAABBO010000010">
    <property type="protein sequence ID" value="GAA3964512.1"/>
    <property type="molecule type" value="Genomic_DNA"/>
</dbReference>
<gene>
    <name evidence="7 9" type="primary">recR</name>
    <name evidence="9" type="ORF">GCM10022278_22850</name>
</gene>
<sequence length="201" mass="21524">MQVRLSPSIEHLIRSLQKLPGVGQKSAQRMALRLLGQRQQEAADIALAIGRALENVRPCSRCRNLCEDDVCQICADDSRDISALCVVASPLDLITIEHTGIFRGFYFVLQGLLSPIDGIGPDDIGLADLEKRLDSPGLDEIILATDSTVEGAATAHFIAELAQQRSIRLTTLAQGVPMGGQLGAVDSITLGHALSGRKPYA</sequence>
<comment type="caution">
    <text evidence="9">The sequence shown here is derived from an EMBL/GenBank/DDBJ whole genome shotgun (WGS) entry which is preliminary data.</text>
</comment>
<dbReference type="InterPro" id="IPR015967">
    <property type="entry name" value="Rcmb_RecR_Znf"/>
</dbReference>
<comment type="similarity">
    <text evidence="7">Belongs to the RecR family.</text>
</comment>
<evidence type="ECO:0000256" key="4">
    <source>
        <dbReference type="ARBA" id="ARBA00022833"/>
    </source>
</evidence>
<evidence type="ECO:0000256" key="1">
    <source>
        <dbReference type="ARBA" id="ARBA00022723"/>
    </source>
</evidence>
<protein>
    <recommendedName>
        <fullName evidence="7">Recombination protein RecR</fullName>
    </recommendedName>
</protein>
<evidence type="ECO:0000313" key="10">
    <source>
        <dbReference type="Proteomes" id="UP001501337"/>
    </source>
</evidence>
<dbReference type="Gene3D" id="3.40.1360.10">
    <property type="match status" value="1"/>
</dbReference>
<dbReference type="InterPro" id="IPR034137">
    <property type="entry name" value="TOPRIM_RecR"/>
</dbReference>
<dbReference type="CDD" id="cd01025">
    <property type="entry name" value="TOPRIM_recR"/>
    <property type="match status" value="1"/>
</dbReference>
<dbReference type="Pfam" id="PF21176">
    <property type="entry name" value="RecR_HhH"/>
    <property type="match status" value="1"/>
</dbReference>
<dbReference type="Gene3D" id="1.10.8.420">
    <property type="entry name" value="RecR Domain 1"/>
    <property type="match status" value="1"/>
</dbReference>
<comment type="function">
    <text evidence="7">May play a role in DNA repair. It seems to be involved in an RecBC-independent recombinational process of DNA repair. It may act with RecF and RecO.</text>
</comment>
<evidence type="ECO:0000259" key="8">
    <source>
        <dbReference type="PROSITE" id="PS50880"/>
    </source>
</evidence>
<name>A0ABP7PEZ2_9GAMM</name>
<dbReference type="InterPro" id="IPR006171">
    <property type="entry name" value="TOPRIM_dom"/>
</dbReference>
<dbReference type="InterPro" id="IPR000093">
    <property type="entry name" value="DNA_Rcmb_RecR"/>
</dbReference>
<dbReference type="Pfam" id="PF21175">
    <property type="entry name" value="RecR_C"/>
    <property type="match status" value="1"/>
</dbReference>
<dbReference type="PANTHER" id="PTHR30446">
    <property type="entry name" value="RECOMBINATION PROTEIN RECR"/>
    <property type="match status" value="1"/>
</dbReference>
<keyword evidence="1 7" id="KW-0479">Metal-binding</keyword>
<dbReference type="InterPro" id="IPR023627">
    <property type="entry name" value="Rcmb_RecR"/>
</dbReference>
<keyword evidence="4 7" id="KW-0862">Zinc</keyword>
<dbReference type="PROSITE" id="PS50880">
    <property type="entry name" value="TOPRIM"/>
    <property type="match status" value="1"/>
</dbReference>
<dbReference type="Pfam" id="PF02132">
    <property type="entry name" value="RecR_ZnF"/>
    <property type="match status" value="1"/>
</dbReference>
<dbReference type="Pfam" id="PF13662">
    <property type="entry name" value="Toprim_4"/>
    <property type="match status" value="1"/>
</dbReference>
<evidence type="ECO:0000256" key="3">
    <source>
        <dbReference type="ARBA" id="ARBA00022771"/>
    </source>
</evidence>
<feature type="domain" description="Toprim" evidence="8">
    <location>
        <begin position="82"/>
        <end position="177"/>
    </location>
</feature>
<evidence type="ECO:0000313" key="9">
    <source>
        <dbReference type="EMBL" id="GAA3964512.1"/>
    </source>
</evidence>
<dbReference type="PANTHER" id="PTHR30446:SF0">
    <property type="entry name" value="RECOMBINATION PROTEIN RECR"/>
    <property type="match status" value="1"/>
</dbReference>
<dbReference type="SUPFAM" id="SSF111304">
    <property type="entry name" value="Recombination protein RecR"/>
    <property type="match status" value="1"/>
</dbReference>
<reference evidence="10" key="1">
    <citation type="journal article" date="2019" name="Int. J. Syst. Evol. Microbiol.">
        <title>The Global Catalogue of Microorganisms (GCM) 10K type strain sequencing project: providing services to taxonomists for standard genome sequencing and annotation.</title>
        <authorList>
            <consortium name="The Broad Institute Genomics Platform"/>
            <consortium name="The Broad Institute Genome Sequencing Center for Infectious Disease"/>
            <person name="Wu L."/>
            <person name="Ma J."/>
        </authorList>
    </citation>
    <scope>NUCLEOTIDE SEQUENCE [LARGE SCALE GENOMIC DNA]</scope>
    <source>
        <strain evidence="10">JCM 17555</strain>
    </source>
</reference>
<accession>A0ABP7PEZ2</accession>
<evidence type="ECO:0000256" key="6">
    <source>
        <dbReference type="ARBA" id="ARBA00023204"/>
    </source>
</evidence>
<evidence type="ECO:0000256" key="5">
    <source>
        <dbReference type="ARBA" id="ARBA00023172"/>
    </source>
</evidence>
<keyword evidence="2 7" id="KW-0227">DNA damage</keyword>
<dbReference type="NCBIfam" id="TIGR00615">
    <property type="entry name" value="recR"/>
    <property type="match status" value="1"/>
</dbReference>
<dbReference type="PROSITE" id="PS01300">
    <property type="entry name" value="RECR"/>
    <property type="match status" value="1"/>
</dbReference>
<dbReference type="HAMAP" id="MF_00017">
    <property type="entry name" value="RecR"/>
    <property type="match status" value="1"/>
</dbReference>